<accession>A0AAN9M8L6</accession>
<comment type="caution">
    <text evidence="1">The sequence shown here is derived from an EMBL/GenBank/DDBJ whole genome shotgun (WGS) entry which is preliminary data.</text>
</comment>
<evidence type="ECO:0000313" key="2">
    <source>
        <dbReference type="Proteomes" id="UP001374584"/>
    </source>
</evidence>
<dbReference type="EMBL" id="JAYMYR010000008">
    <property type="protein sequence ID" value="KAK7347213.1"/>
    <property type="molecule type" value="Genomic_DNA"/>
</dbReference>
<evidence type="ECO:0000313" key="1">
    <source>
        <dbReference type="EMBL" id="KAK7347213.1"/>
    </source>
</evidence>
<sequence>MQVNTDMTLNRCNAERVAAEIKTTVNVDEEDPESKKPYGSGRDHVVSDCKDIDSFENFVNTKAAARAVTCFS</sequence>
<protein>
    <submittedName>
        <fullName evidence="1">Uncharacterized protein</fullName>
    </submittedName>
</protein>
<keyword evidence="2" id="KW-1185">Reference proteome</keyword>
<dbReference type="Proteomes" id="UP001374584">
    <property type="component" value="Unassembled WGS sequence"/>
</dbReference>
<reference evidence="1 2" key="1">
    <citation type="submission" date="2024-01" db="EMBL/GenBank/DDBJ databases">
        <title>The genomes of 5 underutilized Papilionoideae crops provide insights into root nodulation and disease resistanc.</title>
        <authorList>
            <person name="Jiang F."/>
        </authorList>
    </citation>
    <scope>NUCLEOTIDE SEQUENCE [LARGE SCALE GENOMIC DNA]</scope>
    <source>
        <strain evidence="1">JINMINGXINNONG_FW02</strain>
        <tissue evidence="1">Leaves</tissue>
    </source>
</reference>
<dbReference type="AlphaFoldDB" id="A0AAN9M8L6"/>
<gene>
    <name evidence="1" type="ORF">VNO80_21740</name>
</gene>
<name>A0AAN9M8L6_PHACN</name>
<organism evidence="1 2">
    <name type="scientific">Phaseolus coccineus</name>
    <name type="common">Scarlet runner bean</name>
    <name type="synonym">Phaseolus multiflorus</name>
    <dbReference type="NCBI Taxonomy" id="3886"/>
    <lineage>
        <taxon>Eukaryota</taxon>
        <taxon>Viridiplantae</taxon>
        <taxon>Streptophyta</taxon>
        <taxon>Embryophyta</taxon>
        <taxon>Tracheophyta</taxon>
        <taxon>Spermatophyta</taxon>
        <taxon>Magnoliopsida</taxon>
        <taxon>eudicotyledons</taxon>
        <taxon>Gunneridae</taxon>
        <taxon>Pentapetalae</taxon>
        <taxon>rosids</taxon>
        <taxon>fabids</taxon>
        <taxon>Fabales</taxon>
        <taxon>Fabaceae</taxon>
        <taxon>Papilionoideae</taxon>
        <taxon>50 kb inversion clade</taxon>
        <taxon>NPAAA clade</taxon>
        <taxon>indigoferoid/millettioid clade</taxon>
        <taxon>Phaseoleae</taxon>
        <taxon>Phaseolus</taxon>
    </lineage>
</organism>
<proteinExistence type="predicted"/>